<feature type="region of interest" description="Disordered" evidence="1">
    <location>
        <begin position="1"/>
        <end position="70"/>
    </location>
</feature>
<protein>
    <submittedName>
        <fullName evidence="2">Uncharacterized protein</fullName>
    </submittedName>
</protein>
<dbReference type="Proteomes" id="UP000018948">
    <property type="component" value="Unassembled WGS sequence"/>
</dbReference>
<gene>
    <name evidence="2" type="ORF">F442_16288</name>
</gene>
<comment type="caution">
    <text evidence="2">The sequence shown here is derived from an EMBL/GenBank/DDBJ whole genome shotgun (WGS) entry which is preliminary data.</text>
</comment>
<name>W2YLI8_PHYNI</name>
<reference evidence="2 3" key="1">
    <citation type="submission" date="2013-11" db="EMBL/GenBank/DDBJ databases">
        <title>The Genome Sequence of Phytophthora parasitica P10297.</title>
        <authorList>
            <consortium name="The Broad Institute Genomics Platform"/>
            <person name="Russ C."/>
            <person name="Tyler B."/>
            <person name="Panabieres F."/>
            <person name="Shan W."/>
            <person name="Tripathy S."/>
            <person name="Grunwald N."/>
            <person name="Machado M."/>
            <person name="Johnson C.S."/>
            <person name="Walker B."/>
            <person name="Young S.K."/>
            <person name="Zeng Q."/>
            <person name="Gargeya S."/>
            <person name="Fitzgerald M."/>
            <person name="Haas B."/>
            <person name="Abouelleil A."/>
            <person name="Allen A.W."/>
            <person name="Alvarado L."/>
            <person name="Arachchi H.M."/>
            <person name="Berlin A.M."/>
            <person name="Chapman S.B."/>
            <person name="Gainer-Dewar J."/>
            <person name="Goldberg J."/>
            <person name="Griggs A."/>
            <person name="Gujja S."/>
            <person name="Hansen M."/>
            <person name="Howarth C."/>
            <person name="Imamovic A."/>
            <person name="Ireland A."/>
            <person name="Larimer J."/>
            <person name="McCowan C."/>
            <person name="Murphy C."/>
            <person name="Pearson M."/>
            <person name="Poon T.W."/>
            <person name="Priest M."/>
            <person name="Roberts A."/>
            <person name="Saif S."/>
            <person name="Shea T."/>
            <person name="Sisk P."/>
            <person name="Sykes S."/>
            <person name="Wortman J."/>
            <person name="Nusbaum C."/>
            <person name="Birren B."/>
        </authorList>
    </citation>
    <scope>NUCLEOTIDE SEQUENCE [LARGE SCALE GENOMIC DNA]</scope>
    <source>
        <strain evidence="2 3">P10297</strain>
    </source>
</reference>
<evidence type="ECO:0000313" key="3">
    <source>
        <dbReference type="Proteomes" id="UP000018948"/>
    </source>
</evidence>
<evidence type="ECO:0000313" key="2">
    <source>
        <dbReference type="EMBL" id="ETP35543.1"/>
    </source>
</evidence>
<sequence>MARGAGEDVADAPEAGQEATEAGQEASQAYQGTEVCSPPLGGGSSAQEQVNEALGSGESEGDEGVACCGQ</sequence>
<evidence type="ECO:0000256" key="1">
    <source>
        <dbReference type="SAM" id="MobiDB-lite"/>
    </source>
</evidence>
<proteinExistence type="predicted"/>
<dbReference type="EMBL" id="ANIY01003430">
    <property type="protein sequence ID" value="ETP35543.1"/>
    <property type="molecule type" value="Genomic_DNA"/>
</dbReference>
<dbReference type="AlphaFoldDB" id="W2YLI8"/>
<organism evidence="2 3">
    <name type="scientific">Phytophthora nicotianae P10297</name>
    <dbReference type="NCBI Taxonomy" id="1317064"/>
    <lineage>
        <taxon>Eukaryota</taxon>
        <taxon>Sar</taxon>
        <taxon>Stramenopiles</taxon>
        <taxon>Oomycota</taxon>
        <taxon>Peronosporomycetes</taxon>
        <taxon>Peronosporales</taxon>
        <taxon>Peronosporaceae</taxon>
        <taxon>Phytophthora</taxon>
    </lineage>
</organism>
<accession>W2YLI8</accession>
<feature type="compositionally biased region" description="Low complexity" evidence="1">
    <location>
        <begin position="12"/>
        <end position="29"/>
    </location>
</feature>